<dbReference type="STRING" id="319970.RV00_GL003091"/>
<feature type="site" description="Lowers pKa of active site Tyr" evidence="3">
    <location>
        <position position="78"/>
    </location>
</feature>
<evidence type="ECO:0000256" key="1">
    <source>
        <dbReference type="PIRSR" id="PIRSR000097-1"/>
    </source>
</evidence>
<reference evidence="5 6" key="1">
    <citation type="submission" date="2014-12" db="EMBL/GenBank/DDBJ databases">
        <title>Draft genome sequences of 29 type strains of Enterococci.</title>
        <authorList>
            <person name="Zhong Z."/>
            <person name="Sun Z."/>
            <person name="Liu W."/>
            <person name="Zhang W."/>
            <person name="Zhang H."/>
        </authorList>
    </citation>
    <scope>NUCLEOTIDE SEQUENCE [LARGE SCALE GENOMIC DNA]</scope>
    <source>
        <strain evidence="5 6">DSM 22802</strain>
    </source>
</reference>
<dbReference type="Gene3D" id="3.20.20.100">
    <property type="entry name" value="NADP-dependent oxidoreductase domain"/>
    <property type="match status" value="1"/>
</dbReference>
<feature type="binding site" evidence="2">
    <location>
        <position position="111"/>
    </location>
    <ligand>
        <name>substrate</name>
    </ligand>
</feature>
<evidence type="ECO:0000256" key="2">
    <source>
        <dbReference type="PIRSR" id="PIRSR000097-2"/>
    </source>
</evidence>
<dbReference type="OrthoDB" id="9773828at2"/>
<dbReference type="Proteomes" id="UP000183700">
    <property type="component" value="Unassembled WGS sequence"/>
</dbReference>
<dbReference type="Pfam" id="PF00248">
    <property type="entry name" value="Aldo_ket_red"/>
    <property type="match status" value="1"/>
</dbReference>
<dbReference type="CDD" id="cd19138">
    <property type="entry name" value="AKR_YeaE"/>
    <property type="match status" value="1"/>
</dbReference>
<evidence type="ECO:0000313" key="5">
    <source>
        <dbReference type="EMBL" id="OJG35072.1"/>
    </source>
</evidence>
<dbReference type="PANTHER" id="PTHR43638">
    <property type="entry name" value="OXIDOREDUCTASE, ALDO/KETO REDUCTASE FAMILY PROTEIN"/>
    <property type="match status" value="1"/>
</dbReference>
<comment type="caution">
    <text evidence="5">The sequence shown here is derived from an EMBL/GenBank/DDBJ whole genome shotgun (WGS) entry which is preliminary data.</text>
</comment>
<dbReference type="InterPro" id="IPR036812">
    <property type="entry name" value="NAD(P)_OxRdtase_dom_sf"/>
</dbReference>
<evidence type="ECO:0000259" key="4">
    <source>
        <dbReference type="Pfam" id="PF00248"/>
    </source>
</evidence>
<accession>A0A1L8ST91</accession>
<gene>
    <name evidence="5" type="ORF">RV00_GL003091</name>
</gene>
<dbReference type="RefSeq" id="WP_071862851.1">
    <property type="nucleotide sequence ID" value="NZ_CAURXW010000011.1"/>
</dbReference>
<organism evidence="5 6">
    <name type="scientific">Enterococcus devriesei</name>
    <dbReference type="NCBI Taxonomy" id="319970"/>
    <lineage>
        <taxon>Bacteria</taxon>
        <taxon>Bacillati</taxon>
        <taxon>Bacillota</taxon>
        <taxon>Bacilli</taxon>
        <taxon>Lactobacillales</taxon>
        <taxon>Enterococcaceae</taxon>
        <taxon>Enterococcus</taxon>
    </lineage>
</organism>
<evidence type="ECO:0000256" key="3">
    <source>
        <dbReference type="PIRSR" id="PIRSR000097-3"/>
    </source>
</evidence>
<name>A0A1L8ST91_9ENTE</name>
<dbReference type="SUPFAM" id="SSF51430">
    <property type="entry name" value="NAD(P)-linked oxidoreductase"/>
    <property type="match status" value="1"/>
</dbReference>
<feature type="active site" description="Proton donor" evidence="1">
    <location>
        <position position="52"/>
    </location>
</feature>
<dbReference type="EMBL" id="JXKM01000009">
    <property type="protein sequence ID" value="OJG35072.1"/>
    <property type="molecule type" value="Genomic_DNA"/>
</dbReference>
<keyword evidence="6" id="KW-1185">Reference proteome</keyword>
<dbReference type="PIRSF" id="PIRSF000097">
    <property type="entry name" value="AKR"/>
    <property type="match status" value="1"/>
</dbReference>
<feature type="domain" description="NADP-dependent oxidoreductase" evidence="4">
    <location>
        <begin position="13"/>
        <end position="269"/>
    </location>
</feature>
<proteinExistence type="predicted"/>
<evidence type="ECO:0000313" key="6">
    <source>
        <dbReference type="Proteomes" id="UP000183700"/>
    </source>
</evidence>
<dbReference type="AlphaFoldDB" id="A0A1L8ST91"/>
<dbReference type="PANTHER" id="PTHR43638:SF3">
    <property type="entry name" value="ALDEHYDE REDUCTASE"/>
    <property type="match status" value="1"/>
</dbReference>
<dbReference type="GO" id="GO:0016491">
    <property type="term" value="F:oxidoreductase activity"/>
    <property type="evidence" value="ECO:0007669"/>
    <property type="project" value="InterPro"/>
</dbReference>
<dbReference type="InterPro" id="IPR023210">
    <property type="entry name" value="NADP_OxRdtase_dom"/>
</dbReference>
<sequence>MKTVKLAKQAVFPIGLGTWKMGEERAPRKQEIAALRAGIEAGAEVIDTAEMYGNGLSEELVGEAITFYDREKLFLISKVLPSNASKKQLAKSLDASLKRLKTDYLDQYLLHWPGQIPFQETIEALEEQRQKGKIKSWGVSNLDTDELKEILRLENGDHCATNQVCYNLGDRGIEFDLIPLMRKQQMPLIAYCPLAMGDSQGFHFTKEKTLVELAEKHDCDIFQLLLAWCIRDGQTIAIPKAGKSEHVLSNLKAAEIQLSEEDLIQLNQVYPEPTRKMPLTIW</sequence>
<protein>
    <recommendedName>
        <fullName evidence="4">NADP-dependent oxidoreductase domain-containing protein</fullName>
    </recommendedName>
</protein>
<dbReference type="InterPro" id="IPR020471">
    <property type="entry name" value="AKR"/>
</dbReference>
<dbReference type="PRINTS" id="PR00069">
    <property type="entry name" value="ALDKETRDTASE"/>
</dbReference>